<gene>
    <name evidence="2" type="ORF">Fcan01_26366</name>
</gene>
<feature type="region of interest" description="Disordered" evidence="1">
    <location>
        <begin position="144"/>
        <end position="173"/>
    </location>
</feature>
<proteinExistence type="predicted"/>
<name>A0A226D294_FOLCA</name>
<dbReference type="EMBL" id="LNIX01000043">
    <property type="protein sequence ID" value="OXA38847.1"/>
    <property type="molecule type" value="Genomic_DNA"/>
</dbReference>
<dbReference type="AlphaFoldDB" id="A0A226D294"/>
<comment type="caution">
    <text evidence="2">The sequence shown here is derived from an EMBL/GenBank/DDBJ whole genome shotgun (WGS) entry which is preliminary data.</text>
</comment>
<feature type="compositionally biased region" description="Polar residues" evidence="1">
    <location>
        <begin position="148"/>
        <end position="162"/>
    </location>
</feature>
<feature type="region of interest" description="Disordered" evidence="1">
    <location>
        <begin position="200"/>
        <end position="228"/>
    </location>
</feature>
<keyword evidence="3" id="KW-1185">Reference proteome</keyword>
<accession>A0A226D294</accession>
<reference evidence="2 3" key="1">
    <citation type="submission" date="2015-12" db="EMBL/GenBank/DDBJ databases">
        <title>The genome of Folsomia candida.</title>
        <authorList>
            <person name="Faddeeva A."/>
            <person name="Derks M.F."/>
            <person name="Anvar Y."/>
            <person name="Smit S."/>
            <person name="Van Straalen N."/>
            <person name="Roelofs D."/>
        </authorList>
    </citation>
    <scope>NUCLEOTIDE SEQUENCE [LARGE SCALE GENOMIC DNA]</scope>
    <source>
        <strain evidence="2 3">VU population</strain>
        <tissue evidence="2">Whole body</tissue>
    </source>
</reference>
<dbReference type="Proteomes" id="UP000198287">
    <property type="component" value="Unassembled WGS sequence"/>
</dbReference>
<evidence type="ECO:0000256" key="1">
    <source>
        <dbReference type="SAM" id="MobiDB-lite"/>
    </source>
</evidence>
<protein>
    <recommendedName>
        <fullName evidence="4">BED-type domain-containing protein</fullName>
    </recommendedName>
</protein>
<organism evidence="2 3">
    <name type="scientific">Folsomia candida</name>
    <name type="common">Springtail</name>
    <dbReference type="NCBI Taxonomy" id="158441"/>
    <lineage>
        <taxon>Eukaryota</taxon>
        <taxon>Metazoa</taxon>
        <taxon>Ecdysozoa</taxon>
        <taxon>Arthropoda</taxon>
        <taxon>Hexapoda</taxon>
        <taxon>Collembola</taxon>
        <taxon>Entomobryomorpha</taxon>
        <taxon>Isotomoidea</taxon>
        <taxon>Isotomidae</taxon>
        <taxon>Proisotominae</taxon>
        <taxon>Folsomia</taxon>
    </lineage>
</organism>
<evidence type="ECO:0008006" key="4">
    <source>
        <dbReference type="Google" id="ProtNLM"/>
    </source>
</evidence>
<sequence>MESSSILSQLTRTVENVTARLTSRKLDEEQCHNYCFLCATSLQESTPFPTDDHIAQQISLCKTFLEEIELSPLSGKNYANTENNNQSCPTCRQEMQKVWNLHMAMVAIKEQITDILTRSMQKGKDRKKIRLQTNEAILAENTFRETPSETGNLNFTEDSNFPNEDADHDDDNTGPWIKVEDESVDLDIDAEITPDPLSFSTREELLPPRDKNEGLVDNNKSQRMWGNGRPWDPVWDEFTTIQNTRGMKKSKCIHCTTLVSHRADRMKKHINSCQAYQKYVLGQPL</sequence>
<evidence type="ECO:0000313" key="3">
    <source>
        <dbReference type="Proteomes" id="UP000198287"/>
    </source>
</evidence>
<evidence type="ECO:0000313" key="2">
    <source>
        <dbReference type="EMBL" id="OXA38847.1"/>
    </source>
</evidence>
<feature type="compositionally biased region" description="Basic and acidic residues" evidence="1">
    <location>
        <begin position="201"/>
        <end position="214"/>
    </location>
</feature>